<protein>
    <submittedName>
        <fullName evidence="2">Uncharacterized protein</fullName>
    </submittedName>
</protein>
<feature type="region of interest" description="Disordered" evidence="1">
    <location>
        <begin position="437"/>
        <end position="463"/>
    </location>
</feature>
<accession>S8CF23</accession>
<evidence type="ECO:0000256" key="1">
    <source>
        <dbReference type="SAM" id="MobiDB-lite"/>
    </source>
</evidence>
<keyword evidence="3" id="KW-1185">Reference proteome</keyword>
<comment type="caution">
    <text evidence="2">The sequence shown here is derived from an EMBL/GenBank/DDBJ whole genome shotgun (WGS) entry which is preliminary data.</text>
</comment>
<dbReference type="EMBL" id="AUSU01004182">
    <property type="protein sequence ID" value="EPS65514.1"/>
    <property type="molecule type" value="Genomic_DNA"/>
</dbReference>
<dbReference type="Proteomes" id="UP000015453">
    <property type="component" value="Unassembled WGS sequence"/>
</dbReference>
<evidence type="ECO:0000313" key="3">
    <source>
        <dbReference type="Proteomes" id="UP000015453"/>
    </source>
</evidence>
<feature type="region of interest" description="Disordered" evidence="1">
    <location>
        <begin position="829"/>
        <end position="863"/>
    </location>
</feature>
<proteinExistence type="predicted"/>
<gene>
    <name evidence="2" type="ORF">M569_09262</name>
</gene>
<reference evidence="2 3" key="1">
    <citation type="journal article" date="2013" name="BMC Genomics">
        <title>The miniature genome of a carnivorous plant Genlisea aurea contains a low number of genes and short non-coding sequences.</title>
        <authorList>
            <person name="Leushkin E.V."/>
            <person name="Sutormin R.A."/>
            <person name="Nabieva E.R."/>
            <person name="Penin A.A."/>
            <person name="Kondrashov A.S."/>
            <person name="Logacheva M.D."/>
        </authorList>
    </citation>
    <scope>NUCLEOTIDE SEQUENCE [LARGE SCALE GENOMIC DNA]</scope>
</reference>
<organism evidence="2 3">
    <name type="scientific">Genlisea aurea</name>
    <dbReference type="NCBI Taxonomy" id="192259"/>
    <lineage>
        <taxon>Eukaryota</taxon>
        <taxon>Viridiplantae</taxon>
        <taxon>Streptophyta</taxon>
        <taxon>Embryophyta</taxon>
        <taxon>Tracheophyta</taxon>
        <taxon>Spermatophyta</taxon>
        <taxon>Magnoliopsida</taxon>
        <taxon>eudicotyledons</taxon>
        <taxon>Gunneridae</taxon>
        <taxon>Pentapetalae</taxon>
        <taxon>asterids</taxon>
        <taxon>lamiids</taxon>
        <taxon>Lamiales</taxon>
        <taxon>Lentibulariaceae</taxon>
        <taxon>Genlisea</taxon>
    </lineage>
</organism>
<feature type="compositionally biased region" description="Polar residues" evidence="1">
    <location>
        <begin position="830"/>
        <end position="846"/>
    </location>
</feature>
<evidence type="ECO:0000313" key="2">
    <source>
        <dbReference type="EMBL" id="EPS65514.1"/>
    </source>
</evidence>
<name>S8CF23_9LAMI</name>
<dbReference type="AlphaFoldDB" id="S8CF23"/>
<sequence length="956" mass="110946">MNEVDEVDSSLLSNIDTYSNTYTSFYGSELYVLKDTNSSSSLDMEFEFQHPYQQLDFTLAQLDVYKDPKPHPTVRTHAYEAAVALRMPVVEEVIKLAKPDSPLAGLTPRYVVKKVLKLESIIRRQQHWRAYRATTERPDELAVEPVFNYVKYPWAQGLVNHIRNEIDRGAKALEDVKIVQRELVIMESYAKLFLKNPANKNWRAKYTDEEFLLRVWAWDLHSKAQVNNRTIRTEDGSTEKHDLPLSLNFDMDEEMCQDFANFKAIRMTYFPETPERTYGCPATCEVLENYTSCIAEWYRRRQFNLKAPMIFSPKDLGETITIYLEWEAERELLSLSRRLLRQKESTRPDPVLPKLDAEMVFLAQEYRNHRLTIGLPPHPHWKHQIQLAYLWQSEIPAEHNSLPALIETFTNAWLEERNSENPEPRTKFFIPTQLFSRKKPSQEDSEASSSSSSKPPSPKRKFSLERINKLKQTGLREVSSGACRRVLYELLLDFMHTLASKKKGPTFMDSIFDLPEEKLVDMVAIYVLNNHVIEHWQYAERMSELYSHSAPPLPLMPHIYLFSREFFVYLSNRYIDHGFHAPCVDIIAHYRLHDFYWTHHELVHQIATWLMKKPTETALSYDTHDIAGMVKINYHDVMLNTYRRFTRDLAPPGSLMPPAVLMFKRSQYVDPFILQTWREYLATDPSFSDEASYSTTVLASKETYLTAKAGEFLTTDTMKINSPWRTIIKARDLAKMTITSDKYIKEAARSSCAPVMPPIGEMNHLPLELIHEFRVWLHSQGFAKNRALALEHNLDHYVNYPLTKGLMKKFFLENPAEEQVEPLIDWQHINRPSDNSETSSQDQSDGQFMETEGPTEQDDHSPASADTLILCSDEEISERLREILQTAQDMESDMESAAETFTDSQNEQSRPETPVVHVLADNMQPYVVIEQLPAAMQLEVNLTGQVNLQIESDPEE</sequence>